<name>A0ABR3IWJ3_9AGAR</name>
<dbReference type="SUPFAM" id="SSF81383">
    <property type="entry name" value="F-box domain"/>
    <property type="match status" value="1"/>
</dbReference>
<protein>
    <recommendedName>
        <fullName evidence="1">F-box domain-containing protein</fullName>
    </recommendedName>
</protein>
<organism evidence="2 3">
    <name type="scientific">Hohenbuehelia grisea</name>
    <dbReference type="NCBI Taxonomy" id="104357"/>
    <lineage>
        <taxon>Eukaryota</taxon>
        <taxon>Fungi</taxon>
        <taxon>Dikarya</taxon>
        <taxon>Basidiomycota</taxon>
        <taxon>Agaricomycotina</taxon>
        <taxon>Agaricomycetes</taxon>
        <taxon>Agaricomycetidae</taxon>
        <taxon>Agaricales</taxon>
        <taxon>Pleurotineae</taxon>
        <taxon>Pleurotaceae</taxon>
        <taxon>Hohenbuehelia</taxon>
    </lineage>
</organism>
<feature type="domain" description="F-box" evidence="1">
    <location>
        <begin position="78"/>
        <end position="127"/>
    </location>
</feature>
<gene>
    <name evidence="2" type="ORF">HGRIS_013715</name>
</gene>
<dbReference type="Proteomes" id="UP001556367">
    <property type="component" value="Unassembled WGS sequence"/>
</dbReference>
<dbReference type="PROSITE" id="PS50181">
    <property type="entry name" value="FBOX"/>
    <property type="match status" value="1"/>
</dbReference>
<evidence type="ECO:0000259" key="1">
    <source>
        <dbReference type="PROSITE" id="PS50181"/>
    </source>
</evidence>
<dbReference type="Gene3D" id="1.20.1280.50">
    <property type="match status" value="1"/>
</dbReference>
<proteinExistence type="predicted"/>
<keyword evidence="3" id="KW-1185">Reference proteome</keyword>
<comment type="caution">
    <text evidence="2">The sequence shown here is derived from an EMBL/GenBank/DDBJ whole genome shotgun (WGS) entry which is preliminary data.</text>
</comment>
<dbReference type="CDD" id="cd09917">
    <property type="entry name" value="F-box_SF"/>
    <property type="match status" value="1"/>
</dbReference>
<evidence type="ECO:0000313" key="3">
    <source>
        <dbReference type="Proteomes" id="UP001556367"/>
    </source>
</evidence>
<reference evidence="3" key="1">
    <citation type="submission" date="2024-06" db="EMBL/GenBank/DDBJ databases">
        <title>Multi-omics analyses provide insights into the biosynthesis of the anticancer antibiotic pleurotin in Hohenbuehelia grisea.</title>
        <authorList>
            <person name="Weaver J.A."/>
            <person name="Alberti F."/>
        </authorList>
    </citation>
    <scope>NUCLEOTIDE SEQUENCE [LARGE SCALE GENOMIC DNA]</scope>
    <source>
        <strain evidence="3">T-177</strain>
    </source>
</reference>
<dbReference type="SMART" id="SM00256">
    <property type="entry name" value="FBOX"/>
    <property type="match status" value="1"/>
</dbReference>
<dbReference type="Pfam" id="PF12937">
    <property type="entry name" value="F-box-like"/>
    <property type="match status" value="1"/>
</dbReference>
<accession>A0ABR3IWJ3</accession>
<sequence length="598" mass="67899">MSTRKFSRLPAQVAAVPSTSAVLAEDLADFDEILVDSDDNETPVLDGNSAKRKIEEEIYEEPTTTKKPRIQRKGRGKLRDLPHMPLDILFDIFSNLNPSDLLRLARTTKALRDILMRRSASPIWRAACANISGLPDCPPDMAIPAFVNLLFDTHCHACEHQGASHMIWVYRKRFCKKCLYNRSVRVVCLQYSHPDLVEHPLWPRLEEIIPIFPLRTGRNRFPHCLPAYVQTVFDAYTACSEGEKEQFINTQLTLVKERPEFATLCTRWMNSARQERSSELEELRKQRRTAIMGKLGELGFGSELDDLDYNDRNELYGHSLVNQTRKLTDRNECLAKLPPNRVVPTGADLYSLKVDEVEVAKKLLEETSFDVHLTPEHYGDFEEAVPKLIDHWKELATRKLIDILVDVRTAAGEDTTTSDMSIFDLATSSFRCLSCKTFISYPRVLVHSCARRYCHTQEDFENLSIAIAAYGFDPKVATIQDLDKVEKVLACEECSSLSSYCVVGWQAAATHGSHHQTWVTLSAEDAARANVMANGISHEDHSRIACTRCPSFMSLDSIASHFLYRHSEPCDNPVEGVDYNVRLDAKSFESSRFYLPRS</sequence>
<dbReference type="EMBL" id="JASNQZ010000015">
    <property type="protein sequence ID" value="KAL0947627.1"/>
    <property type="molecule type" value="Genomic_DNA"/>
</dbReference>
<dbReference type="InterPro" id="IPR001810">
    <property type="entry name" value="F-box_dom"/>
</dbReference>
<dbReference type="InterPro" id="IPR036047">
    <property type="entry name" value="F-box-like_dom_sf"/>
</dbReference>
<evidence type="ECO:0000313" key="2">
    <source>
        <dbReference type="EMBL" id="KAL0947627.1"/>
    </source>
</evidence>